<dbReference type="GO" id="GO:0001836">
    <property type="term" value="P:release of cytochrome c from mitochondria"/>
    <property type="evidence" value="ECO:0007669"/>
    <property type="project" value="TreeGrafter"/>
</dbReference>
<keyword evidence="5" id="KW-1133">Transmembrane helix</keyword>
<feature type="domain" description="Bcl-2 Bcl-2 homology region 1-3" evidence="8">
    <location>
        <begin position="59"/>
        <end position="120"/>
    </location>
</feature>
<dbReference type="Gene3D" id="1.10.437.10">
    <property type="entry name" value="Blc2-like"/>
    <property type="match status" value="1"/>
</dbReference>
<dbReference type="PROSITE" id="PS50062">
    <property type="entry name" value="BCL2_FAMILY"/>
    <property type="match status" value="1"/>
</dbReference>
<dbReference type="STRING" id="7994.ENSAMXP00000006235"/>
<keyword evidence="6" id="KW-0472">Membrane</keyword>
<dbReference type="GeneTree" id="ENSGT01130000278292"/>
<sequence length="228" mass="24743">MDLMDRGPSEKELVFQSKILCRDFIYSRITREGLNWSKVESSLPVPVPDGALGDVSMVLLKLGDELEYMRPYIYRNVAKQLSISVSVESVVSDAFLSVATEILSLGITWGKVVAIFAVAGGSGGGLCPAGSSSHDTHYSGQPGGVRPEEPGALAEEERRLGRHFKVCDERGHYTSVPLDVCSSINLEARCEDHVYLPDEVTVEAVAVNTAPGLELLGSLRLLMISELY</sequence>
<evidence type="ECO:0000256" key="1">
    <source>
        <dbReference type="ARBA" id="ARBA00004167"/>
    </source>
</evidence>
<evidence type="ECO:0000259" key="8">
    <source>
        <dbReference type="Pfam" id="PF00452"/>
    </source>
</evidence>
<dbReference type="GO" id="GO:0097192">
    <property type="term" value="P:extrinsic apoptotic signaling pathway in absence of ligand"/>
    <property type="evidence" value="ECO:0007669"/>
    <property type="project" value="TreeGrafter"/>
</dbReference>
<proteinExistence type="inferred from homology"/>
<keyword evidence="4" id="KW-0053">Apoptosis</keyword>
<reference evidence="10" key="1">
    <citation type="submission" date="2013-03" db="EMBL/GenBank/DDBJ databases">
        <authorList>
            <person name="Jeffery W."/>
            <person name="Warren W."/>
            <person name="Wilson R.K."/>
        </authorList>
    </citation>
    <scope>NUCLEOTIDE SEQUENCE</scope>
    <source>
        <strain evidence="10">female</strain>
    </source>
</reference>
<dbReference type="GO" id="GO:0008630">
    <property type="term" value="P:intrinsic apoptotic signaling pathway in response to DNA damage"/>
    <property type="evidence" value="ECO:0007669"/>
    <property type="project" value="TreeGrafter"/>
</dbReference>
<accession>W5KF74</accession>
<dbReference type="GO" id="GO:0051400">
    <property type="term" value="F:BH domain binding"/>
    <property type="evidence" value="ECO:0007669"/>
    <property type="project" value="TreeGrafter"/>
</dbReference>
<dbReference type="Bgee" id="ENSAMXG00000006081">
    <property type="expression patterns" value="Expressed in camera-type eye and 8 other cell types or tissues"/>
</dbReference>
<dbReference type="Ensembl" id="ENSAMXT00000006235.2">
    <property type="protein sequence ID" value="ENSAMXP00000006235.2"/>
    <property type="gene ID" value="ENSAMXG00000006081.2"/>
</dbReference>
<evidence type="ECO:0000256" key="2">
    <source>
        <dbReference type="ARBA" id="ARBA00009458"/>
    </source>
</evidence>
<organism evidence="9 10">
    <name type="scientific">Astyanax mexicanus</name>
    <name type="common">Blind cave fish</name>
    <name type="synonym">Astyanax fasciatus mexicanus</name>
    <dbReference type="NCBI Taxonomy" id="7994"/>
    <lineage>
        <taxon>Eukaryota</taxon>
        <taxon>Metazoa</taxon>
        <taxon>Chordata</taxon>
        <taxon>Craniata</taxon>
        <taxon>Vertebrata</taxon>
        <taxon>Euteleostomi</taxon>
        <taxon>Actinopterygii</taxon>
        <taxon>Neopterygii</taxon>
        <taxon>Teleostei</taxon>
        <taxon>Ostariophysi</taxon>
        <taxon>Characiformes</taxon>
        <taxon>Characoidei</taxon>
        <taxon>Acestrorhamphidae</taxon>
        <taxon>Acestrorhamphinae</taxon>
        <taxon>Astyanax</taxon>
    </lineage>
</organism>
<evidence type="ECO:0000256" key="5">
    <source>
        <dbReference type="ARBA" id="ARBA00022989"/>
    </source>
</evidence>
<feature type="region of interest" description="Disordered" evidence="7">
    <location>
        <begin position="130"/>
        <end position="149"/>
    </location>
</feature>
<keyword evidence="10" id="KW-1185">Reference proteome</keyword>
<dbReference type="GO" id="GO:0005741">
    <property type="term" value="C:mitochondrial outer membrane"/>
    <property type="evidence" value="ECO:0007669"/>
    <property type="project" value="TreeGrafter"/>
</dbReference>
<name>W5KF74_ASTMX</name>
<dbReference type="Proteomes" id="UP000018467">
    <property type="component" value="Unassembled WGS sequence"/>
</dbReference>
<dbReference type="InterPro" id="IPR026298">
    <property type="entry name" value="Bcl-2_fam"/>
</dbReference>
<reference evidence="9" key="3">
    <citation type="submission" date="2025-08" db="UniProtKB">
        <authorList>
            <consortium name="Ensembl"/>
        </authorList>
    </citation>
    <scope>IDENTIFICATION</scope>
</reference>
<dbReference type="SUPFAM" id="SSF56854">
    <property type="entry name" value="Bcl-2 inhibitors of programmed cell death"/>
    <property type="match status" value="1"/>
</dbReference>
<dbReference type="InParanoid" id="W5KF74"/>
<keyword evidence="3" id="KW-0812">Transmembrane</keyword>
<evidence type="ECO:0000313" key="10">
    <source>
        <dbReference type="Proteomes" id="UP000018467"/>
    </source>
</evidence>
<evidence type="ECO:0000256" key="7">
    <source>
        <dbReference type="SAM" id="MobiDB-lite"/>
    </source>
</evidence>
<dbReference type="eggNOG" id="KOG4728">
    <property type="taxonomic scope" value="Eukaryota"/>
</dbReference>
<dbReference type="InterPro" id="IPR046371">
    <property type="entry name" value="Bcl-2_BH1-3"/>
</dbReference>
<evidence type="ECO:0000256" key="6">
    <source>
        <dbReference type="ARBA" id="ARBA00023136"/>
    </source>
</evidence>
<dbReference type="PANTHER" id="PTHR11256">
    <property type="entry name" value="BCL-2 RELATED"/>
    <property type="match status" value="1"/>
</dbReference>
<dbReference type="GO" id="GO:0042981">
    <property type="term" value="P:regulation of apoptotic process"/>
    <property type="evidence" value="ECO:0007669"/>
    <property type="project" value="InterPro"/>
</dbReference>
<dbReference type="Pfam" id="PF00452">
    <property type="entry name" value="Bcl-2"/>
    <property type="match status" value="1"/>
</dbReference>
<evidence type="ECO:0000313" key="9">
    <source>
        <dbReference type="Ensembl" id="ENSAMXP00000006235.2"/>
    </source>
</evidence>
<comment type="subcellular location">
    <subcellularLocation>
        <location evidence="1">Membrane</location>
        <topology evidence="1">Single-pass membrane protein</topology>
    </subcellularLocation>
</comment>
<reference evidence="10" key="2">
    <citation type="journal article" date="2014" name="Nat. Commun.">
        <title>The cavefish genome reveals candidate genes for eye loss.</title>
        <authorList>
            <person name="McGaugh S.E."/>
            <person name="Gross J.B."/>
            <person name="Aken B."/>
            <person name="Blin M."/>
            <person name="Borowsky R."/>
            <person name="Chalopin D."/>
            <person name="Hinaux H."/>
            <person name="Jeffery W.R."/>
            <person name="Keene A."/>
            <person name="Ma L."/>
            <person name="Minx P."/>
            <person name="Murphy D."/>
            <person name="O'Quin K.E."/>
            <person name="Retaux S."/>
            <person name="Rohner N."/>
            <person name="Searle S.M."/>
            <person name="Stahl B.A."/>
            <person name="Tabin C."/>
            <person name="Volff J.N."/>
            <person name="Yoshizawa M."/>
            <person name="Warren W.C."/>
        </authorList>
    </citation>
    <scope>NUCLEOTIDE SEQUENCE [LARGE SCALE GENOMIC DNA]</scope>
    <source>
        <strain evidence="10">female</strain>
    </source>
</reference>
<dbReference type="InterPro" id="IPR036834">
    <property type="entry name" value="Bcl-2-like_sf"/>
</dbReference>
<comment type="similarity">
    <text evidence="2">Belongs to the Bcl-2 family.</text>
</comment>
<reference evidence="9" key="4">
    <citation type="submission" date="2025-09" db="UniProtKB">
        <authorList>
            <consortium name="Ensembl"/>
        </authorList>
    </citation>
    <scope>IDENTIFICATION</scope>
</reference>
<evidence type="ECO:0000256" key="3">
    <source>
        <dbReference type="ARBA" id="ARBA00022692"/>
    </source>
</evidence>
<dbReference type="InterPro" id="IPR002475">
    <property type="entry name" value="Bcl2-like"/>
</dbReference>
<dbReference type="AlphaFoldDB" id="W5KF74"/>
<protein>
    <submittedName>
        <fullName evidence="9">BCL2 family apoptosis regulator BOK b</fullName>
    </submittedName>
</protein>
<evidence type="ECO:0000256" key="4">
    <source>
        <dbReference type="ARBA" id="ARBA00022703"/>
    </source>
</evidence>
<dbReference type="PANTHER" id="PTHR11256:SF48">
    <property type="entry name" value="BCL-2-RELATED OVARIAN KILLER PROTEIN"/>
    <property type="match status" value="1"/>
</dbReference>